<dbReference type="OrthoDB" id="60843at2759"/>
<dbReference type="InterPro" id="IPR039123">
    <property type="entry name" value="PPTC7"/>
</dbReference>
<comment type="catalytic activity">
    <reaction evidence="1">
        <text>O-phospho-L-threonyl-[protein] + H2O = L-threonyl-[protein] + phosphate</text>
        <dbReference type="Rhea" id="RHEA:47004"/>
        <dbReference type="Rhea" id="RHEA-COMP:11060"/>
        <dbReference type="Rhea" id="RHEA-COMP:11605"/>
        <dbReference type="ChEBI" id="CHEBI:15377"/>
        <dbReference type="ChEBI" id="CHEBI:30013"/>
        <dbReference type="ChEBI" id="CHEBI:43474"/>
        <dbReference type="ChEBI" id="CHEBI:61977"/>
        <dbReference type="EC" id="3.1.3.16"/>
    </reaction>
</comment>
<dbReference type="GO" id="GO:0046872">
    <property type="term" value="F:metal ion binding"/>
    <property type="evidence" value="ECO:0007669"/>
    <property type="project" value="UniProtKB-UniRule"/>
</dbReference>
<name>A0A1E4TTT3_PACTA</name>
<dbReference type="EC" id="3.1.3.16" evidence="1"/>
<comment type="cofactor">
    <cofactor evidence="1">
        <name>Mg(2+)</name>
        <dbReference type="ChEBI" id="CHEBI:18420"/>
    </cofactor>
</comment>
<protein>
    <recommendedName>
        <fullName evidence="1">Protein phosphatase</fullName>
        <ecNumber evidence="1">3.1.3.16</ecNumber>
    </recommendedName>
</protein>
<evidence type="ECO:0000313" key="4">
    <source>
        <dbReference type="Proteomes" id="UP000094236"/>
    </source>
</evidence>
<keyword evidence="1" id="KW-0904">Protein phosphatase</keyword>
<accession>A0A1E4TTT3</accession>
<dbReference type="SMART" id="SM00332">
    <property type="entry name" value="PP2Cc"/>
    <property type="match status" value="1"/>
</dbReference>
<dbReference type="GO" id="GO:0005739">
    <property type="term" value="C:mitochondrion"/>
    <property type="evidence" value="ECO:0007669"/>
    <property type="project" value="EnsemblFungi"/>
</dbReference>
<dbReference type="SMART" id="SM00331">
    <property type="entry name" value="PP2C_SIG"/>
    <property type="match status" value="1"/>
</dbReference>
<dbReference type="PANTHER" id="PTHR12320">
    <property type="entry name" value="PROTEIN PHOSPHATASE 2C"/>
    <property type="match status" value="1"/>
</dbReference>
<dbReference type="PROSITE" id="PS51746">
    <property type="entry name" value="PPM_2"/>
    <property type="match status" value="1"/>
</dbReference>
<dbReference type="STRING" id="669874.A0A1E4TTT3"/>
<evidence type="ECO:0000313" key="3">
    <source>
        <dbReference type="EMBL" id="ODV95155.1"/>
    </source>
</evidence>
<keyword evidence="4" id="KW-1185">Reference proteome</keyword>
<dbReference type="Proteomes" id="UP000094236">
    <property type="component" value="Unassembled WGS sequence"/>
</dbReference>
<dbReference type="GO" id="GO:1904775">
    <property type="term" value="P:positive regulation of ubiquinone biosynthetic process"/>
    <property type="evidence" value="ECO:0007669"/>
    <property type="project" value="EnsemblFungi"/>
</dbReference>
<proteinExistence type="inferred from homology"/>
<dbReference type="InterPro" id="IPR001932">
    <property type="entry name" value="PPM-type_phosphatase-like_dom"/>
</dbReference>
<keyword evidence="1" id="KW-0479">Metal-binding</keyword>
<feature type="domain" description="PPM-type phosphatase" evidence="2">
    <location>
        <begin position="117"/>
        <end position="400"/>
    </location>
</feature>
<comment type="catalytic activity">
    <reaction evidence="1">
        <text>O-phospho-L-seryl-[protein] + H2O = L-seryl-[protein] + phosphate</text>
        <dbReference type="Rhea" id="RHEA:20629"/>
        <dbReference type="Rhea" id="RHEA-COMP:9863"/>
        <dbReference type="Rhea" id="RHEA-COMP:11604"/>
        <dbReference type="ChEBI" id="CHEBI:15377"/>
        <dbReference type="ChEBI" id="CHEBI:29999"/>
        <dbReference type="ChEBI" id="CHEBI:43474"/>
        <dbReference type="ChEBI" id="CHEBI:83421"/>
        <dbReference type="EC" id="3.1.3.16"/>
    </reaction>
</comment>
<keyword evidence="1" id="KW-0378">Hydrolase</keyword>
<organism evidence="3 4">
    <name type="scientific">Pachysolen tannophilus NRRL Y-2460</name>
    <dbReference type="NCBI Taxonomy" id="669874"/>
    <lineage>
        <taxon>Eukaryota</taxon>
        <taxon>Fungi</taxon>
        <taxon>Dikarya</taxon>
        <taxon>Ascomycota</taxon>
        <taxon>Saccharomycotina</taxon>
        <taxon>Pichiomycetes</taxon>
        <taxon>Pachysolenaceae</taxon>
        <taxon>Pachysolen</taxon>
    </lineage>
</organism>
<dbReference type="GO" id="GO:0004722">
    <property type="term" value="F:protein serine/threonine phosphatase activity"/>
    <property type="evidence" value="ECO:0007669"/>
    <property type="project" value="UniProtKB-EC"/>
</dbReference>
<dbReference type="GO" id="GO:0005635">
    <property type="term" value="C:nuclear envelope"/>
    <property type="evidence" value="ECO:0007669"/>
    <property type="project" value="EnsemblFungi"/>
</dbReference>
<sequence>MIVGSTRKKFLAGNRFLSYSSNSVSMASSVSRQYVGFSKINLRATAGITAMAMAMATTTGRTTSTTLVWKRAFFSSSSSKFSGASGSSTNSSKLLDSFFKYNISIAYQPKDRDSEQKGTFFQQQGKNLGSSLSPTGEDNYVIGFNNLENSIIIGVADGVGGWSELGYDSSYISRELCEKLKKFFEIGNYNGDNKKLLESSFNEILKEEKVQVGGTTICFGTINSKGKLDVTNLGDSWFGVFRPIINAGNNRDIRFNCIFQSKEQTHGFNTPYQLSIIPKSILEASEAQGKRYIQDKPSDAQDYQQFNLQKGDIIMFATDGVTDNVCTDDISNFLTDEFNENKVEDETSLLKINKHFVTKVNKLSRDHKYPSVFAQELSKLTGQAYTGGKYDDITVVMVQVS</sequence>
<dbReference type="AlphaFoldDB" id="A0A1E4TTT3"/>
<dbReference type="SUPFAM" id="SSF81606">
    <property type="entry name" value="PP2C-like"/>
    <property type="match status" value="1"/>
</dbReference>
<dbReference type="Gene3D" id="3.60.40.10">
    <property type="entry name" value="PPM-type phosphatase domain"/>
    <property type="match status" value="1"/>
</dbReference>
<evidence type="ECO:0000259" key="2">
    <source>
        <dbReference type="PROSITE" id="PS51746"/>
    </source>
</evidence>
<reference evidence="4" key="1">
    <citation type="submission" date="2016-05" db="EMBL/GenBank/DDBJ databases">
        <title>Comparative genomics of biotechnologically important yeasts.</title>
        <authorList>
            <consortium name="DOE Joint Genome Institute"/>
            <person name="Riley R."/>
            <person name="Haridas S."/>
            <person name="Wolfe K.H."/>
            <person name="Lopes M.R."/>
            <person name="Hittinger C.T."/>
            <person name="Goker M."/>
            <person name="Salamov A."/>
            <person name="Wisecaver J."/>
            <person name="Long T.M."/>
            <person name="Aerts A.L."/>
            <person name="Barry K."/>
            <person name="Choi C."/>
            <person name="Clum A."/>
            <person name="Coughlan A.Y."/>
            <person name="Deshpande S."/>
            <person name="Douglass A.P."/>
            <person name="Hanson S.J."/>
            <person name="Klenk H.-P."/>
            <person name="Labutti K."/>
            <person name="Lapidus A."/>
            <person name="Lindquist E."/>
            <person name="Lipzen A."/>
            <person name="Meier-Kolthoff J.P."/>
            <person name="Ohm R.A."/>
            <person name="Otillar R.P."/>
            <person name="Pangilinan J."/>
            <person name="Peng Y."/>
            <person name="Rokas A."/>
            <person name="Rosa C.A."/>
            <person name="Scheuner C."/>
            <person name="Sibirny A.A."/>
            <person name="Slot J.C."/>
            <person name="Stielow J.B."/>
            <person name="Sun H."/>
            <person name="Kurtzman C.P."/>
            <person name="Blackwell M."/>
            <person name="Grigoriev I.V."/>
            <person name="Jeffries T.W."/>
        </authorList>
    </citation>
    <scope>NUCLEOTIDE SEQUENCE [LARGE SCALE GENOMIC DNA]</scope>
    <source>
        <strain evidence="4">NRRL Y-2460</strain>
    </source>
</reference>
<gene>
    <name evidence="3" type="ORF">PACTADRAFT_49899</name>
</gene>
<comment type="cofactor">
    <cofactor evidence="1">
        <name>Mn(2+)</name>
        <dbReference type="ChEBI" id="CHEBI:29035"/>
    </cofactor>
</comment>
<dbReference type="InterPro" id="IPR036457">
    <property type="entry name" value="PPM-type-like_dom_sf"/>
</dbReference>
<comment type="similarity">
    <text evidence="1">Belongs to the PP2C family.</text>
</comment>
<evidence type="ECO:0000256" key="1">
    <source>
        <dbReference type="RuleBase" id="RU366020"/>
    </source>
</evidence>
<dbReference type="PANTHER" id="PTHR12320:SF1">
    <property type="entry name" value="PROTEIN PHOSPHATASE PTC7 HOMOLOG"/>
    <property type="match status" value="1"/>
</dbReference>
<keyword evidence="1" id="KW-0460">Magnesium</keyword>
<dbReference type="EMBL" id="KV454014">
    <property type="protein sequence ID" value="ODV95155.1"/>
    <property type="molecule type" value="Genomic_DNA"/>
</dbReference>
<keyword evidence="1" id="KW-0464">Manganese</keyword>